<dbReference type="OMA" id="HEKCIAC"/>
<evidence type="ECO:0000313" key="8">
    <source>
        <dbReference type="Proteomes" id="UP000824469"/>
    </source>
</evidence>
<dbReference type="GO" id="GO:0004386">
    <property type="term" value="F:helicase activity"/>
    <property type="evidence" value="ECO:0007669"/>
    <property type="project" value="UniProtKB-KW"/>
</dbReference>
<dbReference type="Proteomes" id="UP000824469">
    <property type="component" value="Unassembled WGS sequence"/>
</dbReference>
<evidence type="ECO:0000256" key="4">
    <source>
        <dbReference type="ARBA" id="ARBA00022840"/>
    </source>
</evidence>
<evidence type="ECO:0000313" key="7">
    <source>
        <dbReference type="EMBL" id="KAH9302457.1"/>
    </source>
</evidence>
<name>A0AA38FHW6_TAXCH</name>
<dbReference type="PANTHER" id="PTHR45821:SF1">
    <property type="entry name" value="ATP-DEPENDENT HELICASE FAMILY PROTEIN-RELATED"/>
    <property type="match status" value="1"/>
</dbReference>
<evidence type="ECO:0000256" key="6">
    <source>
        <dbReference type="SAM" id="Coils"/>
    </source>
</evidence>
<keyword evidence="3" id="KW-0378">Hydrolase</keyword>
<feature type="non-terminal residue" evidence="7">
    <location>
        <position position="1"/>
    </location>
</feature>
<accession>A0AA38FHW6</accession>
<feature type="non-terminal residue" evidence="7">
    <location>
        <position position="380"/>
    </location>
</feature>
<dbReference type="AlphaFoldDB" id="A0AA38FHW6"/>
<keyword evidence="6" id="KW-0175">Coiled coil</keyword>
<evidence type="ECO:0000256" key="5">
    <source>
        <dbReference type="ARBA" id="ARBA00023242"/>
    </source>
</evidence>
<dbReference type="PANTHER" id="PTHR45821">
    <property type="entry name" value="SNF2 DOMAIN-CONTAINING PROTEIN CLASSY 2-RELATED"/>
    <property type="match status" value="1"/>
</dbReference>
<keyword evidence="8" id="KW-1185">Reference proteome</keyword>
<keyword evidence="2" id="KW-0547">Nucleotide-binding</keyword>
<comment type="subcellular location">
    <subcellularLocation>
        <location evidence="1">Nucleus</location>
    </subcellularLocation>
</comment>
<keyword evidence="3" id="KW-0347">Helicase</keyword>
<feature type="coiled-coil region" evidence="6">
    <location>
        <begin position="61"/>
        <end position="88"/>
    </location>
</feature>
<gene>
    <name evidence="7" type="ORF">KI387_014040</name>
</gene>
<keyword evidence="5" id="KW-0539">Nucleus</keyword>
<proteinExistence type="predicted"/>
<evidence type="ECO:0000256" key="2">
    <source>
        <dbReference type="ARBA" id="ARBA00022741"/>
    </source>
</evidence>
<comment type="caution">
    <text evidence="7">The sequence shown here is derived from an EMBL/GenBank/DDBJ whole genome shotgun (WGS) entry which is preliminary data.</text>
</comment>
<dbReference type="InterPro" id="IPR044567">
    <property type="entry name" value="CLSY/DRD1"/>
</dbReference>
<dbReference type="EMBL" id="JAHRHJ020000009">
    <property type="protein sequence ID" value="KAH9302457.1"/>
    <property type="molecule type" value="Genomic_DNA"/>
</dbReference>
<dbReference type="GO" id="GO:0080188">
    <property type="term" value="P:gene silencing by siRNA-directed DNA methylation"/>
    <property type="evidence" value="ECO:0007669"/>
    <property type="project" value="InterPro"/>
</dbReference>
<evidence type="ECO:0000256" key="1">
    <source>
        <dbReference type="ARBA" id="ARBA00004123"/>
    </source>
</evidence>
<dbReference type="GO" id="GO:0005634">
    <property type="term" value="C:nucleus"/>
    <property type="evidence" value="ECO:0007669"/>
    <property type="project" value="UniProtKB-SubCell"/>
</dbReference>
<organism evidence="7 8">
    <name type="scientific">Taxus chinensis</name>
    <name type="common">Chinese yew</name>
    <name type="synonym">Taxus wallichiana var. chinensis</name>
    <dbReference type="NCBI Taxonomy" id="29808"/>
    <lineage>
        <taxon>Eukaryota</taxon>
        <taxon>Viridiplantae</taxon>
        <taxon>Streptophyta</taxon>
        <taxon>Embryophyta</taxon>
        <taxon>Tracheophyta</taxon>
        <taxon>Spermatophyta</taxon>
        <taxon>Pinopsida</taxon>
        <taxon>Pinidae</taxon>
        <taxon>Conifers II</taxon>
        <taxon>Cupressales</taxon>
        <taxon>Taxaceae</taxon>
        <taxon>Taxus</taxon>
    </lineage>
</organism>
<sequence length="380" mass="43571">VEMGKRKLLDFQAGPRNTILSTRACHTAKDPHEKCIACTSHVDITSKCKKKVKDSNEHLKYGSVSEKLLNATAESQKLEEELSKLLNMEFPIKLHKNKSISEIVKSTPKEGLSEEKPVFFSDCSNRADSMDSVSELSEPLEVFKLKKDDINPGFVSQKSETSIEENCASELVCSAAETEDLHLEVENQTGQLQRDTDDWPEKGDVELQPEVNNEIGPVLRDKDNWKKKENVESNLEIENRRGQLLRDRDDLQMKENVESQLDAENKMGHLLRDTNELQMKENVETKKDFLCMNPNAEFKGSIQEENDEDDTDDISHLWRQMLTSFECSKDPHENEIEMGSKHEPDCNHSFLHKEDLGHVCRFCGLIGQRAEEIFDFEWSK</sequence>
<evidence type="ECO:0000256" key="3">
    <source>
        <dbReference type="ARBA" id="ARBA00022806"/>
    </source>
</evidence>
<protein>
    <submittedName>
        <fullName evidence="7">Uncharacterized protein</fullName>
    </submittedName>
</protein>
<reference evidence="7 8" key="1">
    <citation type="journal article" date="2021" name="Nat. Plants">
        <title>The Taxus genome provides insights into paclitaxel biosynthesis.</title>
        <authorList>
            <person name="Xiong X."/>
            <person name="Gou J."/>
            <person name="Liao Q."/>
            <person name="Li Y."/>
            <person name="Zhou Q."/>
            <person name="Bi G."/>
            <person name="Li C."/>
            <person name="Du R."/>
            <person name="Wang X."/>
            <person name="Sun T."/>
            <person name="Guo L."/>
            <person name="Liang H."/>
            <person name="Lu P."/>
            <person name="Wu Y."/>
            <person name="Zhang Z."/>
            <person name="Ro D.K."/>
            <person name="Shang Y."/>
            <person name="Huang S."/>
            <person name="Yan J."/>
        </authorList>
    </citation>
    <scope>NUCLEOTIDE SEQUENCE [LARGE SCALE GENOMIC DNA]</scope>
    <source>
        <strain evidence="7">Ta-2019</strain>
    </source>
</reference>
<dbReference type="GO" id="GO:0005524">
    <property type="term" value="F:ATP binding"/>
    <property type="evidence" value="ECO:0007669"/>
    <property type="project" value="UniProtKB-KW"/>
</dbReference>
<keyword evidence="4" id="KW-0067">ATP-binding</keyword>